<comment type="caution">
    <text evidence="1">The sequence shown here is derived from an EMBL/GenBank/DDBJ whole genome shotgun (WGS) entry which is preliminary data.</text>
</comment>
<sequence length="155" mass="16578">MMLRILCSIVAALSVGGCSYVYDVVAVIVDGRLAFIVDPKSQSGADCIRSIHVSTGESARATPVPSDDRQLVANGAFWWKDTAVDECLNPFPVFYGAPLKGKPFVYKDGLHGGVEPKPLLTGVIYDVDMSGSGSGYGGGRFRILPNNRVENIPKD</sequence>
<dbReference type="AlphaFoldDB" id="A0A7X1FQU5"/>
<name>A0A7X1FQU5_9SPHN</name>
<reference evidence="1 2" key="1">
    <citation type="submission" date="2020-08" db="EMBL/GenBank/DDBJ databases">
        <title>The genome sequence of type strain Novosphingobium flavum NBRC 111647.</title>
        <authorList>
            <person name="Liu Y."/>
        </authorList>
    </citation>
    <scope>NUCLEOTIDE SEQUENCE [LARGE SCALE GENOMIC DNA]</scope>
    <source>
        <strain evidence="1 2">NBRC 111647</strain>
    </source>
</reference>
<evidence type="ECO:0008006" key="3">
    <source>
        <dbReference type="Google" id="ProtNLM"/>
    </source>
</evidence>
<evidence type="ECO:0000313" key="2">
    <source>
        <dbReference type="Proteomes" id="UP000566813"/>
    </source>
</evidence>
<evidence type="ECO:0000313" key="1">
    <source>
        <dbReference type="EMBL" id="MBC2665238.1"/>
    </source>
</evidence>
<proteinExistence type="predicted"/>
<protein>
    <recommendedName>
        <fullName evidence="3">Lipoprotein</fullName>
    </recommendedName>
</protein>
<dbReference type="EMBL" id="JACLAW010000004">
    <property type="protein sequence ID" value="MBC2665238.1"/>
    <property type="molecule type" value="Genomic_DNA"/>
</dbReference>
<organism evidence="1 2">
    <name type="scientific">Novosphingobium flavum</name>
    <dbReference type="NCBI Taxonomy" id="1778672"/>
    <lineage>
        <taxon>Bacteria</taxon>
        <taxon>Pseudomonadati</taxon>
        <taxon>Pseudomonadota</taxon>
        <taxon>Alphaproteobacteria</taxon>
        <taxon>Sphingomonadales</taxon>
        <taxon>Sphingomonadaceae</taxon>
        <taxon>Novosphingobium</taxon>
    </lineage>
</organism>
<accession>A0A7X1FQU5</accession>
<keyword evidence="2" id="KW-1185">Reference proteome</keyword>
<dbReference type="PROSITE" id="PS51257">
    <property type="entry name" value="PROKAR_LIPOPROTEIN"/>
    <property type="match status" value="1"/>
</dbReference>
<dbReference type="RefSeq" id="WP_185663493.1">
    <property type="nucleotide sequence ID" value="NZ_JACLAW010000004.1"/>
</dbReference>
<gene>
    <name evidence="1" type="ORF">H7F51_06885</name>
</gene>
<dbReference type="Proteomes" id="UP000566813">
    <property type="component" value="Unassembled WGS sequence"/>
</dbReference>